<gene>
    <name evidence="1" type="ORF">COCSADRAFT_197610</name>
</gene>
<reference evidence="2" key="2">
    <citation type="journal article" date="2013" name="PLoS Genet.">
        <title>Comparative genome structure, secondary metabolite, and effector coding capacity across Cochliobolus pathogens.</title>
        <authorList>
            <person name="Condon B.J."/>
            <person name="Leng Y."/>
            <person name="Wu D."/>
            <person name="Bushley K.E."/>
            <person name="Ohm R.A."/>
            <person name="Otillar R."/>
            <person name="Martin J."/>
            <person name="Schackwitz W."/>
            <person name="Grimwood J."/>
            <person name="MohdZainudin N."/>
            <person name="Xue C."/>
            <person name="Wang R."/>
            <person name="Manning V.A."/>
            <person name="Dhillon B."/>
            <person name="Tu Z.J."/>
            <person name="Steffenson B.J."/>
            <person name="Salamov A."/>
            <person name="Sun H."/>
            <person name="Lowry S."/>
            <person name="LaButti K."/>
            <person name="Han J."/>
            <person name="Copeland A."/>
            <person name="Lindquist E."/>
            <person name="Barry K."/>
            <person name="Schmutz J."/>
            <person name="Baker S.E."/>
            <person name="Ciuffetti L.M."/>
            <person name="Grigoriev I.V."/>
            <person name="Zhong S."/>
            <person name="Turgeon B.G."/>
        </authorList>
    </citation>
    <scope>NUCLEOTIDE SEQUENCE [LARGE SCALE GENOMIC DNA]</scope>
    <source>
        <strain evidence="2">ND90Pr / ATCC 201652</strain>
    </source>
</reference>
<keyword evidence="2" id="KW-1185">Reference proteome</keyword>
<dbReference type="OMA" id="NECRLLY"/>
<dbReference type="eggNOG" id="ENOG502SIZE">
    <property type="taxonomic scope" value="Eukaryota"/>
</dbReference>
<dbReference type="GeneID" id="19134025"/>
<sequence>MDDEVRISEKQFRNTYAAGFETWAQLYSLIVKDAKLPSHCFFTKNTFPLLPTFPQSLELEEHSNGLTASGFSTWGSLPAKCARCIPSFRRRVQLEVAVKDPVLLSISDLAPTDSYSTSWFNSQNDYVTVLVLAWTYILSARWAEIMSPACSLTYTNNLAKHYDATTISNNPQHFIDSISTFSEAFGFLSRFCTRHNIVDQSHAALAAVLLLPCNTNGIRPLLLSIFYEPSIECNAVTPWLQGTLAAIESLAGEKLSIFGRMCMERRPEVACIWLGSAILGLQPKLLQDVKYGQIPIDLDSAAWTGTIQSFIQQPVSRPLTVNGYIQRADECRLLFLCQSKNHTRTPICQWKPFGKTPKDDVDLEVKVHEHCEGHGLQYQEFVWDCTEGELKLPSLQLCPHGIQGQPSIRKAQCTVPVVWKGLNHEKEAISENATRNIFSWLRSDGYAPCEKAISKHEWFMTYDSDEEQELIEEKTSMNDLKDVKKIEEWLTCSKESLL</sequence>
<dbReference type="Proteomes" id="UP000016934">
    <property type="component" value="Unassembled WGS sequence"/>
</dbReference>
<proteinExistence type="predicted"/>
<protein>
    <submittedName>
        <fullName evidence="1">Uncharacterized protein</fullName>
    </submittedName>
</protein>
<dbReference type="RefSeq" id="XP_007697668.1">
    <property type="nucleotide sequence ID" value="XM_007699478.1"/>
</dbReference>
<dbReference type="OrthoDB" id="3549294at2759"/>
<organism evidence="1 2">
    <name type="scientific">Cochliobolus sativus (strain ND90Pr / ATCC 201652)</name>
    <name type="common">Common root rot and spot blotch fungus</name>
    <name type="synonym">Bipolaris sorokiniana</name>
    <dbReference type="NCBI Taxonomy" id="665912"/>
    <lineage>
        <taxon>Eukaryota</taxon>
        <taxon>Fungi</taxon>
        <taxon>Dikarya</taxon>
        <taxon>Ascomycota</taxon>
        <taxon>Pezizomycotina</taxon>
        <taxon>Dothideomycetes</taxon>
        <taxon>Pleosporomycetidae</taxon>
        <taxon>Pleosporales</taxon>
        <taxon>Pleosporineae</taxon>
        <taxon>Pleosporaceae</taxon>
        <taxon>Bipolaris</taxon>
    </lineage>
</organism>
<dbReference type="KEGG" id="bsc:COCSADRAFT_197610"/>
<name>M2RH94_COCSN</name>
<evidence type="ECO:0000313" key="2">
    <source>
        <dbReference type="Proteomes" id="UP000016934"/>
    </source>
</evidence>
<accession>M2RH94</accession>
<reference evidence="1 2" key="1">
    <citation type="journal article" date="2012" name="PLoS Pathog.">
        <title>Diverse lifestyles and strategies of plant pathogenesis encoded in the genomes of eighteen Dothideomycetes fungi.</title>
        <authorList>
            <person name="Ohm R.A."/>
            <person name="Feau N."/>
            <person name="Henrissat B."/>
            <person name="Schoch C.L."/>
            <person name="Horwitz B.A."/>
            <person name="Barry K.W."/>
            <person name="Condon B.J."/>
            <person name="Copeland A.C."/>
            <person name="Dhillon B."/>
            <person name="Glaser F."/>
            <person name="Hesse C.N."/>
            <person name="Kosti I."/>
            <person name="LaButti K."/>
            <person name="Lindquist E.A."/>
            <person name="Lucas S."/>
            <person name="Salamov A.A."/>
            <person name="Bradshaw R.E."/>
            <person name="Ciuffetti L."/>
            <person name="Hamelin R.C."/>
            <person name="Kema G.H.J."/>
            <person name="Lawrence C."/>
            <person name="Scott J.A."/>
            <person name="Spatafora J.W."/>
            <person name="Turgeon B.G."/>
            <person name="de Wit P.J.G.M."/>
            <person name="Zhong S."/>
            <person name="Goodwin S.B."/>
            <person name="Grigoriev I.V."/>
        </authorList>
    </citation>
    <scope>NUCLEOTIDE SEQUENCE [LARGE SCALE GENOMIC DNA]</scope>
    <source>
        <strain evidence="2">ND90Pr / ATCC 201652</strain>
    </source>
</reference>
<evidence type="ECO:0000313" key="1">
    <source>
        <dbReference type="EMBL" id="EMD66084.1"/>
    </source>
</evidence>
<dbReference type="HOGENOM" id="CLU_013935_2_0_1"/>
<dbReference type="AlphaFoldDB" id="M2RH94"/>
<dbReference type="EMBL" id="KB445640">
    <property type="protein sequence ID" value="EMD66084.1"/>
    <property type="molecule type" value="Genomic_DNA"/>
</dbReference>